<dbReference type="PANTHER" id="PTHR31516:SF17">
    <property type="entry name" value="STABILIZER OF AXONEMAL MICROTUBULES 2"/>
    <property type="match status" value="1"/>
</dbReference>
<dbReference type="GO" id="GO:0005879">
    <property type="term" value="C:axonemal microtubule"/>
    <property type="evidence" value="ECO:0007669"/>
    <property type="project" value="TreeGrafter"/>
</dbReference>
<name>A0AAV2T5C6_CALDB</name>
<dbReference type="Proteomes" id="UP001497525">
    <property type="component" value="Unassembled WGS sequence"/>
</dbReference>
<proteinExistence type="inferred from homology"/>
<comment type="similarity">
    <text evidence="1">Belongs to the FAM154 family.</text>
</comment>
<comment type="caution">
    <text evidence="2">The sequence shown here is derived from an EMBL/GenBank/DDBJ whole genome shotgun (WGS) entry which is preliminary data.</text>
</comment>
<dbReference type="InterPro" id="IPR033336">
    <property type="entry name" value="SAXO1/2"/>
</dbReference>
<protein>
    <recommendedName>
        <fullName evidence="4">Stabilizer of axonemal microtubules 2</fullName>
    </recommendedName>
</protein>
<dbReference type="EMBL" id="CAXLJL010000088">
    <property type="protein sequence ID" value="CAL5131269.1"/>
    <property type="molecule type" value="Genomic_DNA"/>
</dbReference>
<evidence type="ECO:0008006" key="4">
    <source>
        <dbReference type="Google" id="ProtNLM"/>
    </source>
</evidence>
<dbReference type="AlphaFoldDB" id="A0AAV2T5C6"/>
<reference evidence="2" key="1">
    <citation type="submission" date="2024-06" db="EMBL/GenBank/DDBJ databases">
        <authorList>
            <person name="Liu X."/>
            <person name="Lenzi L."/>
            <person name="Haldenby T S."/>
            <person name="Uol C."/>
        </authorList>
    </citation>
    <scope>NUCLEOTIDE SEQUENCE</scope>
</reference>
<dbReference type="PANTHER" id="PTHR31516">
    <property type="entry name" value="STABILIZER OF AXONEMAL MICROTUBULES 2"/>
    <property type="match status" value="1"/>
</dbReference>
<sequence length="462" mass="53015">MVRPGVKCICEICCCGRHKCPHRPKAIVPWGPCVMSEYTAQYHPHCLEPNQPIVQPSNIFSSGDPISDKTTNRTDYVPHCYEQPYTHKRDPYKPPEGKMENTTLYRNEFTPKNCPPSQPIKPIERKSCAAKFDGQPTYRSDYKAWDLPPIVPRKPKEDKPPLPKFDAEPIYRREFTPKCIERLQNFKPPNLPKVYDEPFKGDTIYRTEYIPREVCPPEPAKAPTYSKSTVPFETLTTNRKDYTAKEYCPVAPIKPIQSTLASSGPMSRLTTNRMDFKDWGPQYPERASGPQYVAPQGERYMNSTYRTDFAEKPICPVTEIKPLERKMCEAKFDGTTNYRHDYQPWEVAPPAQAKRPEWVPPDTPLDTMTTNRANFVPFPCVPTVESFKPANTQIESGQFDDRTNYRTDYVPKEVCLCCPAGFLPTKDVSPDGYMFDHYDDRGHQMYRNVGTGKSILPAVQVK</sequence>
<dbReference type="GO" id="GO:0036064">
    <property type="term" value="C:ciliary basal body"/>
    <property type="evidence" value="ECO:0007669"/>
    <property type="project" value="TreeGrafter"/>
</dbReference>
<evidence type="ECO:0000313" key="2">
    <source>
        <dbReference type="EMBL" id="CAL5131269.1"/>
    </source>
</evidence>
<dbReference type="GO" id="GO:0036126">
    <property type="term" value="C:sperm flagellum"/>
    <property type="evidence" value="ECO:0007669"/>
    <property type="project" value="TreeGrafter"/>
</dbReference>
<gene>
    <name evidence="2" type="ORF">CDAUBV1_LOCUS3697</name>
</gene>
<dbReference type="Pfam" id="PF05217">
    <property type="entry name" value="SAXO1-2"/>
    <property type="match status" value="1"/>
</dbReference>
<dbReference type="GO" id="GO:0008017">
    <property type="term" value="F:microtubule binding"/>
    <property type="evidence" value="ECO:0007669"/>
    <property type="project" value="InterPro"/>
</dbReference>
<organism evidence="2 3">
    <name type="scientific">Calicophoron daubneyi</name>
    <name type="common">Rumen fluke</name>
    <name type="synonym">Paramphistomum daubneyi</name>
    <dbReference type="NCBI Taxonomy" id="300641"/>
    <lineage>
        <taxon>Eukaryota</taxon>
        <taxon>Metazoa</taxon>
        <taxon>Spiralia</taxon>
        <taxon>Lophotrochozoa</taxon>
        <taxon>Platyhelminthes</taxon>
        <taxon>Trematoda</taxon>
        <taxon>Digenea</taxon>
        <taxon>Plagiorchiida</taxon>
        <taxon>Pronocephalata</taxon>
        <taxon>Paramphistomoidea</taxon>
        <taxon>Paramphistomidae</taxon>
        <taxon>Calicophoron</taxon>
    </lineage>
</organism>
<accession>A0AAV2T5C6</accession>
<dbReference type="GO" id="GO:0005814">
    <property type="term" value="C:centriole"/>
    <property type="evidence" value="ECO:0007669"/>
    <property type="project" value="TreeGrafter"/>
</dbReference>
<evidence type="ECO:0000313" key="3">
    <source>
        <dbReference type="Proteomes" id="UP001497525"/>
    </source>
</evidence>
<evidence type="ECO:0000256" key="1">
    <source>
        <dbReference type="ARBA" id="ARBA00008738"/>
    </source>
</evidence>